<dbReference type="EMBL" id="LN609529">
    <property type="protein sequence ID" value="CEF67363.1"/>
    <property type="molecule type" value="Genomic_DNA"/>
</dbReference>
<dbReference type="AlphaFoldDB" id="A0A090LGV6"/>
<dbReference type="CTD" id="36379728"/>
<protein>
    <submittedName>
        <fullName evidence="1 3">Uncharacterized protein</fullName>
    </submittedName>
</protein>
<reference evidence="3" key="2">
    <citation type="submission" date="2020-12" db="UniProtKB">
        <authorList>
            <consortium name="WormBaseParasite"/>
        </authorList>
    </citation>
    <scope>IDENTIFICATION</scope>
</reference>
<name>A0A090LGV6_STRRB</name>
<dbReference type="WormBase" id="SRAE_2000202700">
    <property type="protein sequence ID" value="SRP08413"/>
    <property type="gene ID" value="WBGene00262234"/>
</dbReference>
<gene>
    <name evidence="1 3 4" type="ORF">SRAE_2000202700</name>
</gene>
<dbReference type="WBParaSite" id="SRAE_2000202700.1">
    <property type="protein sequence ID" value="SRAE_2000202700.1"/>
    <property type="gene ID" value="WBGene00262234"/>
</dbReference>
<evidence type="ECO:0000313" key="3">
    <source>
        <dbReference type="WBParaSite" id="SRAE_2000202700.1"/>
    </source>
</evidence>
<accession>A0A090LGV6</accession>
<sequence length="76" mass="8904">MKDMFMSRVRLSSLLIEISGSCVNRSVDCLFLLNSTYVTRRHPFEDIIFCYFDSKNNINIKKKKKIIVIIVRSSNI</sequence>
<evidence type="ECO:0000313" key="4">
    <source>
        <dbReference type="WormBase" id="SRAE_2000202700"/>
    </source>
</evidence>
<reference evidence="1 2" key="1">
    <citation type="submission" date="2014-09" db="EMBL/GenBank/DDBJ databases">
        <authorList>
            <person name="Martin A.A."/>
        </authorList>
    </citation>
    <scope>NUCLEOTIDE SEQUENCE</scope>
    <source>
        <strain evidence="2">ED321</strain>
        <strain evidence="1">ED321 Heterogonic</strain>
    </source>
</reference>
<dbReference type="GeneID" id="36379728"/>
<keyword evidence="2" id="KW-1185">Reference proteome</keyword>
<dbReference type="RefSeq" id="XP_024506563.1">
    <property type="nucleotide sequence ID" value="XM_024653048.1"/>
</dbReference>
<evidence type="ECO:0000313" key="1">
    <source>
        <dbReference type="EMBL" id="CEF67363.1"/>
    </source>
</evidence>
<proteinExistence type="predicted"/>
<organism evidence="1">
    <name type="scientific">Strongyloides ratti</name>
    <name type="common">Parasitic roundworm</name>
    <dbReference type="NCBI Taxonomy" id="34506"/>
    <lineage>
        <taxon>Eukaryota</taxon>
        <taxon>Metazoa</taxon>
        <taxon>Ecdysozoa</taxon>
        <taxon>Nematoda</taxon>
        <taxon>Chromadorea</taxon>
        <taxon>Rhabditida</taxon>
        <taxon>Tylenchina</taxon>
        <taxon>Panagrolaimomorpha</taxon>
        <taxon>Strongyloidoidea</taxon>
        <taxon>Strongyloididae</taxon>
        <taxon>Strongyloides</taxon>
    </lineage>
</organism>
<dbReference type="Proteomes" id="UP000035682">
    <property type="component" value="Unplaced"/>
</dbReference>
<evidence type="ECO:0000313" key="2">
    <source>
        <dbReference type="Proteomes" id="UP000035682"/>
    </source>
</evidence>